<accession>A0A0H2R3P9</accession>
<sequence length="138" mass="15329">MLTVRSTSLHSSPFNVPIARRTRRTAPQHLVTFSINTTPAHFPPPVLRGSLRAVLRTSERPRPLAGAGDVSEPVHIHAVSDEVPSLRRAVAVEKEGREWRRRGRLGGNEGRRSTMSALRSRFIPPRSGVGISRRRMGD</sequence>
<gene>
    <name evidence="1" type="ORF">SCHPADRAFT_895456</name>
</gene>
<name>A0A0H2R3P9_9AGAM</name>
<keyword evidence="2" id="KW-1185">Reference proteome</keyword>
<organism evidence="1 2">
    <name type="scientific">Schizopora paradoxa</name>
    <dbReference type="NCBI Taxonomy" id="27342"/>
    <lineage>
        <taxon>Eukaryota</taxon>
        <taxon>Fungi</taxon>
        <taxon>Dikarya</taxon>
        <taxon>Basidiomycota</taxon>
        <taxon>Agaricomycotina</taxon>
        <taxon>Agaricomycetes</taxon>
        <taxon>Hymenochaetales</taxon>
        <taxon>Schizoporaceae</taxon>
        <taxon>Schizopora</taxon>
    </lineage>
</organism>
<dbReference type="AlphaFoldDB" id="A0A0H2R3P9"/>
<dbReference type="Proteomes" id="UP000053477">
    <property type="component" value="Unassembled WGS sequence"/>
</dbReference>
<evidence type="ECO:0000313" key="1">
    <source>
        <dbReference type="EMBL" id="KLO06395.1"/>
    </source>
</evidence>
<evidence type="ECO:0000313" key="2">
    <source>
        <dbReference type="Proteomes" id="UP000053477"/>
    </source>
</evidence>
<dbReference type="EMBL" id="KQ086210">
    <property type="protein sequence ID" value="KLO06395.1"/>
    <property type="molecule type" value="Genomic_DNA"/>
</dbReference>
<proteinExistence type="predicted"/>
<protein>
    <submittedName>
        <fullName evidence="1">Uncharacterized protein</fullName>
    </submittedName>
</protein>
<dbReference type="InParanoid" id="A0A0H2R3P9"/>
<reference evidence="1 2" key="1">
    <citation type="submission" date="2015-04" db="EMBL/GenBank/DDBJ databases">
        <title>Complete genome sequence of Schizopora paradoxa KUC8140, a cosmopolitan wood degrader in East Asia.</title>
        <authorList>
            <consortium name="DOE Joint Genome Institute"/>
            <person name="Min B."/>
            <person name="Park H."/>
            <person name="Jang Y."/>
            <person name="Kim J.-J."/>
            <person name="Kim K.H."/>
            <person name="Pangilinan J."/>
            <person name="Lipzen A."/>
            <person name="Riley R."/>
            <person name="Grigoriev I.V."/>
            <person name="Spatafora J.W."/>
            <person name="Choi I.-G."/>
        </authorList>
    </citation>
    <scope>NUCLEOTIDE SEQUENCE [LARGE SCALE GENOMIC DNA]</scope>
    <source>
        <strain evidence="1 2">KUC8140</strain>
    </source>
</reference>